<dbReference type="SMART" id="SM00256">
    <property type="entry name" value="FBOX"/>
    <property type="match status" value="1"/>
</dbReference>
<evidence type="ECO:0000313" key="3">
    <source>
        <dbReference type="EMBL" id="KAK1368162.1"/>
    </source>
</evidence>
<reference evidence="3" key="2">
    <citation type="submission" date="2023-05" db="EMBL/GenBank/DDBJ databases">
        <authorList>
            <person name="Schelkunov M.I."/>
        </authorList>
    </citation>
    <scope>NUCLEOTIDE SEQUENCE</scope>
    <source>
        <strain evidence="3">Hsosn_3</strain>
        <tissue evidence="3">Leaf</tissue>
    </source>
</reference>
<dbReference type="CDD" id="cd22157">
    <property type="entry name" value="F-box_AtFBW1-like"/>
    <property type="match status" value="1"/>
</dbReference>
<dbReference type="AlphaFoldDB" id="A0AAD8MCT2"/>
<dbReference type="InterPro" id="IPR001810">
    <property type="entry name" value="F-box_dom"/>
</dbReference>
<dbReference type="InterPro" id="IPR036047">
    <property type="entry name" value="F-box-like_dom_sf"/>
</dbReference>
<feature type="domain" description="F-box" evidence="2">
    <location>
        <begin position="3"/>
        <end position="43"/>
    </location>
</feature>
<accession>A0AAD8MCT2</accession>
<dbReference type="SUPFAM" id="SSF50965">
    <property type="entry name" value="Galactose oxidase, central domain"/>
    <property type="match status" value="1"/>
</dbReference>
<evidence type="ECO:0000313" key="4">
    <source>
        <dbReference type="Proteomes" id="UP001237642"/>
    </source>
</evidence>
<evidence type="ECO:0000259" key="2">
    <source>
        <dbReference type="SMART" id="SM00256"/>
    </source>
</evidence>
<dbReference type="Gene3D" id="2.120.10.80">
    <property type="entry name" value="Kelch-type beta propeller"/>
    <property type="match status" value="1"/>
</dbReference>
<dbReference type="SUPFAM" id="SSF81383">
    <property type="entry name" value="F-box domain"/>
    <property type="match status" value="1"/>
</dbReference>
<name>A0AAD8MCT2_9APIA</name>
<dbReference type="InterPro" id="IPR017451">
    <property type="entry name" value="F-box-assoc_interact_dom"/>
</dbReference>
<dbReference type="PANTHER" id="PTHR31672:SF13">
    <property type="entry name" value="F-BOX PROTEIN CPR30-LIKE"/>
    <property type="match status" value="1"/>
</dbReference>
<proteinExistence type="predicted"/>
<dbReference type="InterPro" id="IPR006527">
    <property type="entry name" value="F-box-assoc_dom_typ1"/>
</dbReference>
<comment type="caution">
    <text evidence="3">The sequence shown here is derived from an EMBL/GenBank/DDBJ whole genome shotgun (WGS) entry which is preliminary data.</text>
</comment>
<feature type="compositionally biased region" description="Basic and acidic residues" evidence="1">
    <location>
        <begin position="367"/>
        <end position="394"/>
    </location>
</feature>
<evidence type="ECO:0000256" key="1">
    <source>
        <dbReference type="SAM" id="MobiDB-lite"/>
    </source>
</evidence>
<dbReference type="PANTHER" id="PTHR31672">
    <property type="entry name" value="BNACNNG10540D PROTEIN"/>
    <property type="match status" value="1"/>
</dbReference>
<feature type="region of interest" description="Disordered" evidence="1">
    <location>
        <begin position="367"/>
        <end position="402"/>
    </location>
</feature>
<dbReference type="NCBIfam" id="TIGR01640">
    <property type="entry name" value="F_box_assoc_1"/>
    <property type="match status" value="1"/>
</dbReference>
<organism evidence="3 4">
    <name type="scientific">Heracleum sosnowskyi</name>
    <dbReference type="NCBI Taxonomy" id="360622"/>
    <lineage>
        <taxon>Eukaryota</taxon>
        <taxon>Viridiplantae</taxon>
        <taxon>Streptophyta</taxon>
        <taxon>Embryophyta</taxon>
        <taxon>Tracheophyta</taxon>
        <taxon>Spermatophyta</taxon>
        <taxon>Magnoliopsida</taxon>
        <taxon>eudicotyledons</taxon>
        <taxon>Gunneridae</taxon>
        <taxon>Pentapetalae</taxon>
        <taxon>asterids</taxon>
        <taxon>campanulids</taxon>
        <taxon>Apiales</taxon>
        <taxon>Apiaceae</taxon>
        <taxon>Apioideae</taxon>
        <taxon>apioid superclade</taxon>
        <taxon>Tordylieae</taxon>
        <taxon>Tordyliinae</taxon>
        <taxon>Heracleum</taxon>
    </lineage>
</organism>
<reference evidence="3" key="1">
    <citation type="submission" date="2023-02" db="EMBL/GenBank/DDBJ databases">
        <title>Genome of toxic invasive species Heracleum sosnowskyi carries increased number of genes despite the absence of recent whole-genome duplications.</title>
        <authorList>
            <person name="Schelkunov M."/>
            <person name="Shtratnikova V."/>
            <person name="Makarenko M."/>
            <person name="Klepikova A."/>
            <person name="Omelchenko D."/>
            <person name="Novikova G."/>
            <person name="Obukhova E."/>
            <person name="Bogdanov V."/>
            <person name="Penin A."/>
            <person name="Logacheva M."/>
        </authorList>
    </citation>
    <scope>NUCLEOTIDE SEQUENCE</scope>
    <source>
        <strain evidence="3">Hsosn_3</strain>
        <tissue evidence="3">Leaf</tissue>
    </source>
</reference>
<dbReference type="Pfam" id="PF07734">
    <property type="entry name" value="FBA_1"/>
    <property type="match status" value="1"/>
</dbReference>
<sequence length="402" mass="45917">MALLQDLIDEVLCRVPVKPLLRFRCVSKDWCSRIDSNAFIKKHLKTTLECNNGGGLIINDEGGRCYVVDSESLDGEGDDVVAVLLKNPLMSLIHGAEFFGAAKGLGCVAKNDMNEILVFNPLTRKARKIPTAPIEFPRCFYMGETSICGFGYDHVNDDYKIVKIAHCQFRFRGFMVMVYSLKTNSWKRIQNVPSDISFLMKWAVFAGGALYWLASKNQGKGLETIAGFDLEVEQFKEVPFPGVDEKFVAFNTRIMVPVGDSLCIFDNYPNYSIDVWLMNKDGSENPWYKAFTVKQPSPLDFEFLRPLAFSKSQTVVLLQVGNTKLMWYDLEKKTFKNVRIRGIPENFYAYLYTESLLHLADDKPLQELPQDKPLQKPSQDKQQKKQKKKRDDFLSRGFSLKL</sequence>
<dbReference type="Proteomes" id="UP001237642">
    <property type="component" value="Unassembled WGS sequence"/>
</dbReference>
<dbReference type="InterPro" id="IPR015915">
    <property type="entry name" value="Kelch-typ_b-propeller"/>
</dbReference>
<dbReference type="InterPro" id="IPR050796">
    <property type="entry name" value="SCF_F-box_component"/>
</dbReference>
<protein>
    <submittedName>
        <fullName evidence="3">F-box domain-containing protein</fullName>
    </submittedName>
</protein>
<dbReference type="Pfam" id="PF00646">
    <property type="entry name" value="F-box"/>
    <property type="match status" value="1"/>
</dbReference>
<gene>
    <name evidence="3" type="ORF">POM88_034254</name>
</gene>
<dbReference type="EMBL" id="JAUIZM010000008">
    <property type="protein sequence ID" value="KAK1368162.1"/>
    <property type="molecule type" value="Genomic_DNA"/>
</dbReference>
<dbReference type="InterPro" id="IPR011043">
    <property type="entry name" value="Gal_Oxase/kelch_b-propeller"/>
</dbReference>
<keyword evidence="4" id="KW-1185">Reference proteome</keyword>